<sequence>NEIYEVSEKNIHKKIILICRSGSRTKLASNLLAEQGFSNIYNVRYGFQYDWLKVKLPTEK</sequence>
<dbReference type="Pfam" id="PF00581">
    <property type="entry name" value="Rhodanese"/>
    <property type="match status" value="1"/>
</dbReference>
<dbReference type="EMBL" id="WFKK01000086">
    <property type="protein sequence ID" value="KAB7884379.1"/>
    <property type="molecule type" value="Genomic_DNA"/>
</dbReference>
<organism evidence="2 3">
    <name type="scientific">Poseidonibacter ostreae</name>
    <dbReference type="NCBI Taxonomy" id="2654171"/>
    <lineage>
        <taxon>Bacteria</taxon>
        <taxon>Pseudomonadati</taxon>
        <taxon>Campylobacterota</taxon>
        <taxon>Epsilonproteobacteria</taxon>
        <taxon>Campylobacterales</taxon>
        <taxon>Arcobacteraceae</taxon>
        <taxon>Poseidonibacter</taxon>
    </lineage>
</organism>
<reference evidence="2 3" key="1">
    <citation type="submission" date="2019-10" db="EMBL/GenBank/DDBJ databases">
        <title>Poseidonibacter ostreae sp. nov., isolated from the gut of the Ostrea denselamellosa.</title>
        <authorList>
            <person name="Choi A."/>
        </authorList>
    </citation>
    <scope>NUCLEOTIDE SEQUENCE [LARGE SCALE GENOMIC DNA]</scope>
    <source>
        <strain evidence="2 3">SJOD-M-33</strain>
    </source>
</reference>
<name>A0A6L4WNB0_9BACT</name>
<evidence type="ECO:0000313" key="3">
    <source>
        <dbReference type="Proteomes" id="UP000472839"/>
    </source>
</evidence>
<gene>
    <name evidence="2" type="ORF">GBG19_15830</name>
</gene>
<dbReference type="Gene3D" id="3.40.250.10">
    <property type="entry name" value="Rhodanese-like domain"/>
    <property type="match status" value="1"/>
</dbReference>
<evidence type="ECO:0000259" key="1">
    <source>
        <dbReference type="PROSITE" id="PS50206"/>
    </source>
</evidence>
<proteinExistence type="predicted"/>
<feature type="non-terminal residue" evidence="2">
    <location>
        <position position="1"/>
    </location>
</feature>
<dbReference type="AlphaFoldDB" id="A0A6L4WNB0"/>
<feature type="domain" description="Rhodanese" evidence="1">
    <location>
        <begin position="13"/>
        <end position="60"/>
    </location>
</feature>
<accession>A0A6L4WNB0</accession>
<comment type="caution">
    <text evidence="2">The sequence shown here is derived from an EMBL/GenBank/DDBJ whole genome shotgun (WGS) entry which is preliminary data.</text>
</comment>
<dbReference type="RefSeq" id="WP_255469905.1">
    <property type="nucleotide sequence ID" value="NZ_WFKK01000086.1"/>
</dbReference>
<dbReference type="Proteomes" id="UP000472839">
    <property type="component" value="Unassembled WGS sequence"/>
</dbReference>
<dbReference type="SUPFAM" id="SSF52821">
    <property type="entry name" value="Rhodanese/Cell cycle control phosphatase"/>
    <property type="match status" value="1"/>
</dbReference>
<dbReference type="PROSITE" id="PS50206">
    <property type="entry name" value="RHODANESE_3"/>
    <property type="match status" value="1"/>
</dbReference>
<dbReference type="InterPro" id="IPR001763">
    <property type="entry name" value="Rhodanese-like_dom"/>
</dbReference>
<evidence type="ECO:0000313" key="2">
    <source>
        <dbReference type="EMBL" id="KAB7884379.1"/>
    </source>
</evidence>
<protein>
    <recommendedName>
        <fullName evidence="1">Rhodanese domain-containing protein</fullName>
    </recommendedName>
</protein>
<dbReference type="InterPro" id="IPR036873">
    <property type="entry name" value="Rhodanese-like_dom_sf"/>
</dbReference>